<accession>A0AAI8VJ27</accession>
<proteinExistence type="predicted"/>
<sequence length="67" mass="7269">MEDEDEPALAQIVLPIEVLRANTLHLTAVCFGHGVKVEGLEIIKMSSFENAKGELGDGGGKWNPDDY</sequence>
<dbReference type="EMBL" id="CAUWAG010000007">
    <property type="protein sequence ID" value="CAJ2505350.1"/>
    <property type="molecule type" value="Genomic_DNA"/>
</dbReference>
<dbReference type="AlphaFoldDB" id="A0AAI8VJ27"/>
<keyword evidence="2" id="KW-1185">Reference proteome</keyword>
<gene>
    <name evidence="1" type="ORF">KHLLAP_LOCUS5818</name>
</gene>
<reference evidence="1" key="1">
    <citation type="submission" date="2023-10" db="EMBL/GenBank/DDBJ databases">
        <authorList>
            <person name="Hackl T."/>
        </authorList>
    </citation>
    <scope>NUCLEOTIDE SEQUENCE</scope>
</reference>
<organism evidence="1 2">
    <name type="scientific">Anthostomella pinea</name>
    <dbReference type="NCBI Taxonomy" id="933095"/>
    <lineage>
        <taxon>Eukaryota</taxon>
        <taxon>Fungi</taxon>
        <taxon>Dikarya</taxon>
        <taxon>Ascomycota</taxon>
        <taxon>Pezizomycotina</taxon>
        <taxon>Sordariomycetes</taxon>
        <taxon>Xylariomycetidae</taxon>
        <taxon>Xylariales</taxon>
        <taxon>Xylariaceae</taxon>
        <taxon>Anthostomella</taxon>
    </lineage>
</organism>
<evidence type="ECO:0000313" key="1">
    <source>
        <dbReference type="EMBL" id="CAJ2505350.1"/>
    </source>
</evidence>
<dbReference type="Proteomes" id="UP001295740">
    <property type="component" value="Unassembled WGS sequence"/>
</dbReference>
<evidence type="ECO:0000313" key="2">
    <source>
        <dbReference type="Proteomes" id="UP001295740"/>
    </source>
</evidence>
<protein>
    <submittedName>
        <fullName evidence="1">Uu.00g127440.m01.CDS01</fullName>
    </submittedName>
</protein>
<name>A0AAI8VJ27_9PEZI</name>
<comment type="caution">
    <text evidence="1">The sequence shown here is derived from an EMBL/GenBank/DDBJ whole genome shotgun (WGS) entry which is preliminary data.</text>
</comment>